<comment type="caution">
    <text evidence="1">The sequence shown here is derived from an EMBL/GenBank/DDBJ whole genome shotgun (WGS) entry which is preliminary data.</text>
</comment>
<sequence>MRPTPRPYILNQISSQLLPTLGCSTLMNMRVSPLLSLIYSFLPFVDPAGVTGSIVFTTFGRSLYGFDIHAAAATKSLSPDRRDEVQLTDGVSVNYNGFFPASPSLLLSLLRQSSSSSSRANDSIDALIYVTERRGYPTVYLDLFPASRFASNRRETLELPTRLQFPLLHQPPGAADALPFISMKDRPSISGDRLIFVSTHEPSQSPRQSWAAVYSTHLPTGSTIRLTPFGIADFSPAVSPSGEWTAVASAGDRGWTGEIHELNTDIYVFKTRDGSTRALVVKHGGWPCWADDSTIFFHRQSSDGWWSVFRAEINTQGDAPELISIVRITPPGFHAFTPAVSPAAPELIAVATRRSSSQYRHIELIDLAGGRNAYIEVTRVNVPNAHHFNPFFSPDAGRVGYHRCRGGRNGRTPPLILESIKSLSPETISLFRIDGSFPSFSPDGHQIAYVNLPGVYVINSDGSNPREVSTSNSFSTAWDWKRKGVIYTSQGPQFAHESTEVDIVSITLNEDDDTAKPLIKKLTTGGKNNAFPSPSPDGKWVVFRSGRSGHKNLYVMDAVEGERAGIYRLTAGPWSDTMCNWSPDGEWIAFSSDRDDPESGSFSIFMVRPDGTGLRKVVHSGDKGRANHPWFSPDSSSIVFTSDYAGVSSEPVANPHHFQPYGEIFTAKIDGSEITRLTHNSYEDGTPAWSPFFLEPVDVANSLPGVSYCRFDDCHWLSSNKQINAVFNGTSC</sequence>
<accession>A0ABR2M8R7</accession>
<reference evidence="1 2" key="1">
    <citation type="journal article" date="2022" name="Nat. Plants">
        <title>Genomes of leafy and leafless Platanthera orchids illuminate the evolution of mycoheterotrophy.</title>
        <authorList>
            <person name="Li M.H."/>
            <person name="Liu K.W."/>
            <person name="Li Z."/>
            <person name="Lu H.C."/>
            <person name="Ye Q.L."/>
            <person name="Zhang D."/>
            <person name="Wang J.Y."/>
            <person name="Li Y.F."/>
            <person name="Zhong Z.M."/>
            <person name="Liu X."/>
            <person name="Yu X."/>
            <person name="Liu D.K."/>
            <person name="Tu X.D."/>
            <person name="Liu B."/>
            <person name="Hao Y."/>
            <person name="Liao X.Y."/>
            <person name="Jiang Y.T."/>
            <person name="Sun W.H."/>
            <person name="Chen J."/>
            <person name="Chen Y.Q."/>
            <person name="Ai Y."/>
            <person name="Zhai J.W."/>
            <person name="Wu S.S."/>
            <person name="Zhou Z."/>
            <person name="Hsiao Y.Y."/>
            <person name="Wu W.L."/>
            <person name="Chen Y.Y."/>
            <person name="Lin Y.F."/>
            <person name="Hsu J.L."/>
            <person name="Li C.Y."/>
            <person name="Wang Z.W."/>
            <person name="Zhao X."/>
            <person name="Zhong W.Y."/>
            <person name="Ma X.K."/>
            <person name="Ma L."/>
            <person name="Huang J."/>
            <person name="Chen G.Z."/>
            <person name="Huang M.Z."/>
            <person name="Huang L."/>
            <person name="Peng D.H."/>
            <person name="Luo Y.B."/>
            <person name="Zou S.Q."/>
            <person name="Chen S.P."/>
            <person name="Lan S."/>
            <person name="Tsai W.C."/>
            <person name="Van de Peer Y."/>
            <person name="Liu Z.J."/>
        </authorList>
    </citation>
    <scope>NUCLEOTIDE SEQUENCE [LARGE SCALE GENOMIC DNA]</scope>
    <source>
        <strain evidence="1">Lor288</strain>
    </source>
</reference>
<gene>
    <name evidence="1" type="ORF">KSP40_PGU021706</name>
</gene>
<proteinExistence type="predicted"/>
<dbReference type="Proteomes" id="UP001412067">
    <property type="component" value="Unassembled WGS sequence"/>
</dbReference>
<dbReference type="SUPFAM" id="SSF82171">
    <property type="entry name" value="DPP6 N-terminal domain-like"/>
    <property type="match status" value="2"/>
</dbReference>
<dbReference type="PANTHER" id="PTHR32161">
    <property type="entry name" value="DPP6 N-TERMINAL DOMAIN-LIKE PROTEIN"/>
    <property type="match status" value="1"/>
</dbReference>
<evidence type="ECO:0000313" key="1">
    <source>
        <dbReference type="EMBL" id="KAK8959558.1"/>
    </source>
</evidence>
<organism evidence="1 2">
    <name type="scientific">Platanthera guangdongensis</name>
    <dbReference type="NCBI Taxonomy" id="2320717"/>
    <lineage>
        <taxon>Eukaryota</taxon>
        <taxon>Viridiplantae</taxon>
        <taxon>Streptophyta</taxon>
        <taxon>Embryophyta</taxon>
        <taxon>Tracheophyta</taxon>
        <taxon>Spermatophyta</taxon>
        <taxon>Magnoliopsida</taxon>
        <taxon>Liliopsida</taxon>
        <taxon>Asparagales</taxon>
        <taxon>Orchidaceae</taxon>
        <taxon>Orchidoideae</taxon>
        <taxon>Orchideae</taxon>
        <taxon>Orchidinae</taxon>
        <taxon>Platanthera</taxon>
    </lineage>
</organism>
<dbReference type="PANTHER" id="PTHR32161:SF8">
    <property type="entry name" value="DPP6 N-TERMINAL DOMAIN-LIKE PROTEIN"/>
    <property type="match status" value="1"/>
</dbReference>
<name>A0ABR2M8R7_9ASPA</name>
<protein>
    <submittedName>
        <fullName evidence="1">Uncharacterized protein</fullName>
    </submittedName>
</protein>
<evidence type="ECO:0000313" key="2">
    <source>
        <dbReference type="Proteomes" id="UP001412067"/>
    </source>
</evidence>
<dbReference type="InterPro" id="IPR011042">
    <property type="entry name" value="6-blade_b-propeller_TolB-like"/>
</dbReference>
<keyword evidence="2" id="KW-1185">Reference proteome</keyword>
<dbReference type="InterPro" id="IPR011659">
    <property type="entry name" value="WD40"/>
</dbReference>
<dbReference type="Pfam" id="PF07676">
    <property type="entry name" value="PD40"/>
    <property type="match status" value="3"/>
</dbReference>
<dbReference type="EMBL" id="JBBWWR010000011">
    <property type="protein sequence ID" value="KAK8959558.1"/>
    <property type="molecule type" value="Genomic_DNA"/>
</dbReference>
<dbReference type="Gene3D" id="2.120.10.30">
    <property type="entry name" value="TolB, C-terminal domain"/>
    <property type="match status" value="3"/>
</dbReference>